<evidence type="ECO:0000313" key="2">
    <source>
        <dbReference type="Proteomes" id="UP000594004"/>
    </source>
</evidence>
<accession>A0A7M1RT25</accession>
<reference evidence="1 2" key="1">
    <citation type="submission" date="2020-07" db="EMBL/GenBank/DDBJ databases">
        <title>Taxonomic proposal: Crassvirales, a new order of highly abundant and diverse bacterial viruses.</title>
        <authorList>
            <person name="Shkoporov A.N."/>
            <person name="Stockdale S.R."/>
            <person name="Guerin E."/>
            <person name="Ross R.P."/>
            <person name="Hill C."/>
        </authorList>
    </citation>
    <scope>NUCLEOTIDE SEQUENCE [LARGE SCALE GENOMIC DNA]</scope>
</reference>
<proteinExistence type="predicted"/>
<dbReference type="RefSeq" id="YP_010113217.1">
    <property type="nucleotide sequence ID" value="NC_055900.1"/>
</dbReference>
<keyword evidence="2" id="KW-1185">Reference proteome</keyword>
<dbReference type="GeneID" id="65131725"/>
<organism evidence="1 2">
    <name type="scientific">uncultured phage cr125_1</name>
    <dbReference type="NCBI Taxonomy" id="2772091"/>
    <lineage>
        <taxon>Viruses</taxon>
        <taxon>Duplodnaviria</taxon>
        <taxon>Heunggongvirae</taxon>
        <taxon>Uroviricota</taxon>
        <taxon>Caudoviricetes</taxon>
        <taxon>Crassvirales</taxon>
        <taxon>Suoliviridae</taxon>
        <taxon>Uncouvirinae</taxon>
        <taxon>Aurodevirus</taxon>
        <taxon>Aurodevirus hominis</taxon>
    </lineage>
</organism>
<dbReference type="EMBL" id="MT774407">
    <property type="protein sequence ID" value="QOR57577.1"/>
    <property type="molecule type" value="Genomic_DNA"/>
</dbReference>
<dbReference type="Proteomes" id="UP000594004">
    <property type="component" value="Segment"/>
</dbReference>
<name>A0A7M1RT25_9CAUD</name>
<protein>
    <submittedName>
        <fullName evidence="1">Uncharacterized protein</fullName>
    </submittedName>
</protein>
<dbReference type="KEGG" id="vg:65131725"/>
<evidence type="ECO:0000313" key="1">
    <source>
        <dbReference type="EMBL" id="QOR57577.1"/>
    </source>
</evidence>
<sequence length="112" mass="13119">MEHLIGRTFEYIIKSNNTEDITFSQRDDNIVLRYIYIAKEDGRVYTKDGYIPYKKGQIVAYLDAYGDFHCERPVVFSTVDDLAVIIETERKKYKENKNNNDSSEQTCDCEKA</sequence>